<proteinExistence type="predicted"/>
<dbReference type="InterPro" id="IPR027417">
    <property type="entry name" value="P-loop_NTPase"/>
</dbReference>
<gene>
    <name evidence="2" type="ORF">LCGC14_1965120</name>
</gene>
<sequence length="356" mass="39857">EACSQSYCSEAKVDDVLAAIPEKACLTYFPVDKRTRKQISSYLFDFGDTLIVLDHIDQYDYSVAGTSENRTKLDRIMGAIQKKLPPMRPRDPNIIPVNFWSSSPGGASYRTRKIIVPAWKDIAPNYHSPAREQLVGLMNLWPPLDVSGRLILWHGVPGTGKSYGIRALAQAWRKWCTIHYIVDPENFFGDANYMLQVILQNASSGEAAEAQPDAPGTKDEKTYEGPSWNLLIMEDSDEFLRVDAKERKGQSMARLLNLTSGLIGQGLNILVLITTNEPIGKVHKALQREGRCAANIEFSELDLEEAQAWAKKHSIPAERLEGNGRILADLYALTRGQMQLRTKTPERAFGLVQNRV</sequence>
<dbReference type="GO" id="GO:0016887">
    <property type="term" value="F:ATP hydrolysis activity"/>
    <property type="evidence" value="ECO:0007669"/>
    <property type="project" value="InterPro"/>
</dbReference>
<dbReference type="InterPro" id="IPR003959">
    <property type="entry name" value="ATPase_AAA_core"/>
</dbReference>
<name>A0A0F9FDS9_9ZZZZ</name>
<dbReference type="GO" id="GO:0005524">
    <property type="term" value="F:ATP binding"/>
    <property type="evidence" value="ECO:0007669"/>
    <property type="project" value="InterPro"/>
</dbReference>
<reference evidence="2" key="1">
    <citation type="journal article" date="2015" name="Nature">
        <title>Complex archaea that bridge the gap between prokaryotes and eukaryotes.</title>
        <authorList>
            <person name="Spang A."/>
            <person name="Saw J.H."/>
            <person name="Jorgensen S.L."/>
            <person name="Zaremba-Niedzwiedzka K."/>
            <person name="Martijn J."/>
            <person name="Lind A.E."/>
            <person name="van Eijk R."/>
            <person name="Schleper C."/>
            <person name="Guy L."/>
            <person name="Ettema T.J."/>
        </authorList>
    </citation>
    <scope>NUCLEOTIDE SEQUENCE</scope>
</reference>
<organism evidence="2">
    <name type="scientific">marine sediment metagenome</name>
    <dbReference type="NCBI Taxonomy" id="412755"/>
    <lineage>
        <taxon>unclassified sequences</taxon>
        <taxon>metagenomes</taxon>
        <taxon>ecological metagenomes</taxon>
    </lineage>
</organism>
<evidence type="ECO:0000313" key="2">
    <source>
        <dbReference type="EMBL" id="KKL84398.1"/>
    </source>
</evidence>
<dbReference type="Gene3D" id="3.40.50.300">
    <property type="entry name" value="P-loop containing nucleotide triphosphate hydrolases"/>
    <property type="match status" value="1"/>
</dbReference>
<feature type="non-terminal residue" evidence="2">
    <location>
        <position position="1"/>
    </location>
</feature>
<dbReference type="Pfam" id="PF00004">
    <property type="entry name" value="AAA"/>
    <property type="match status" value="1"/>
</dbReference>
<protein>
    <recommendedName>
        <fullName evidence="1">ATPase AAA-type core domain-containing protein</fullName>
    </recommendedName>
</protein>
<dbReference type="AlphaFoldDB" id="A0A0F9FDS9"/>
<comment type="caution">
    <text evidence="2">The sequence shown here is derived from an EMBL/GenBank/DDBJ whole genome shotgun (WGS) entry which is preliminary data.</text>
</comment>
<dbReference type="SUPFAM" id="SSF52540">
    <property type="entry name" value="P-loop containing nucleoside triphosphate hydrolases"/>
    <property type="match status" value="1"/>
</dbReference>
<evidence type="ECO:0000259" key="1">
    <source>
        <dbReference type="Pfam" id="PF00004"/>
    </source>
</evidence>
<dbReference type="EMBL" id="LAZR01021706">
    <property type="protein sequence ID" value="KKL84398.1"/>
    <property type="molecule type" value="Genomic_DNA"/>
</dbReference>
<accession>A0A0F9FDS9</accession>
<feature type="domain" description="ATPase AAA-type core" evidence="1">
    <location>
        <begin position="151"/>
        <end position="299"/>
    </location>
</feature>